<dbReference type="AlphaFoldDB" id="A0A4V3AZG5"/>
<dbReference type="EMBL" id="ML170156">
    <property type="protein sequence ID" value="TDL29038.1"/>
    <property type="molecule type" value="Genomic_DNA"/>
</dbReference>
<feature type="compositionally biased region" description="Polar residues" evidence="1">
    <location>
        <begin position="24"/>
        <end position="36"/>
    </location>
</feature>
<dbReference type="Proteomes" id="UP000294933">
    <property type="component" value="Unassembled WGS sequence"/>
</dbReference>
<name>A0A4V3AZG5_9AGAM</name>
<feature type="region of interest" description="Disordered" evidence="1">
    <location>
        <begin position="392"/>
        <end position="415"/>
    </location>
</feature>
<accession>A0A4V3AZG5</accession>
<feature type="compositionally biased region" description="Basic and acidic residues" evidence="1">
    <location>
        <begin position="43"/>
        <end position="65"/>
    </location>
</feature>
<gene>
    <name evidence="2" type="ORF">BD410DRAFT_833413</name>
</gene>
<sequence>MSAPHLPARPITYSLPSQPDAAAVTSQNSPSATSTKPAPRPIKIRDFAHPTSDPRHYGEGFDPYDGGHRIVNEFHAMLENRIEKEKLDRNIGDETESKDGERRDIEEEEKILSPEEFVQLALRQEIRNRSIMRKRLMKKFFAPQRNDIKALVQMSRDSQKARIEKARLMAEAGVKAKKDNTQQSVGPHGVLPSTVLSLEAPKAKPAGRRPAMADSVKDDGVSGHAPKVNGNGKKRSVDEIVDEGDQARESYGSKRARTSGEGRVGAQSWNEGKREGKKRARFDDDNDEVSPILSGDARQTSDDQHQAKRTKRSPEGPSISHGSASPRGLGTTVDNGMPATTASSSFDYDDSYSDNDNYSSNTSASSILDNSPPPVSRGLRTFCKAHILADVPPSKYTPRREDEADMRMAQIESGF</sequence>
<dbReference type="VEuPathDB" id="FungiDB:BD410DRAFT_833413"/>
<evidence type="ECO:0000313" key="2">
    <source>
        <dbReference type="EMBL" id="TDL29038.1"/>
    </source>
</evidence>
<evidence type="ECO:0000313" key="3">
    <source>
        <dbReference type="Proteomes" id="UP000294933"/>
    </source>
</evidence>
<protein>
    <submittedName>
        <fullName evidence="2">Uncharacterized protein</fullName>
    </submittedName>
</protein>
<feature type="region of interest" description="Disordered" evidence="1">
    <location>
        <begin position="82"/>
        <end position="107"/>
    </location>
</feature>
<keyword evidence="3" id="KW-1185">Reference proteome</keyword>
<feature type="region of interest" description="Disordered" evidence="1">
    <location>
        <begin position="175"/>
        <end position="378"/>
    </location>
</feature>
<evidence type="ECO:0000256" key="1">
    <source>
        <dbReference type="SAM" id="MobiDB-lite"/>
    </source>
</evidence>
<feature type="compositionally biased region" description="Low complexity" evidence="1">
    <location>
        <begin position="354"/>
        <end position="366"/>
    </location>
</feature>
<proteinExistence type="predicted"/>
<organism evidence="2 3">
    <name type="scientific">Rickenella mellea</name>
    <dbReference type="NCBI Taxonomy" id="50990"/>
    <lineage>
        <taxon>Eukaryota</taxon>
        <taxon>Fungi</taxon>
        <taxon>Dikarya</taxon>
        <taxon>Basidiomycota</taxon>
        <taxon>Agaricomycotina</taxon>
        <taxon>Agaricomycetes</taxon>
        <taxon>Hymenochaetales</taxon>
        <taxon>Rickenellaceae</taxon>
        <taxon>Rickenella</taxon>
    </lineage>
</organism>
<reference evidence="2 3" key="1">
    <citation type="submission" date="2018-06" db="EMBL/GenBank/DDBJ databases">
        <title>A transcriptomic atlas of mushroom development highlights an independent origin of complex multicellularity.</title>
        <authorList>
            <consortium name="DOE Joint Genome Institute"/>
            <person name="Krizsan K."/>
            <person name="Almasi E."/>
            <person name="Merenyi Z."/>
            <person name="Sahu N."/>
            <person name="Viragh M."/>
            <person name="Koszo T."/>
            <person name="Mondo S."/>
            <person name="Kiss B."/>
            <person name="Balint B."/>
            <person name="Kues U."/>
            <person name="Barry K."/>
            <person name="Hegedus J.C."/>
            <person name="Henrissat B."/>
            <person name="Johnson J."/>
            <person name="Lipzen A."/>
            <person name="Ohm R."/>
            <person name="Nagy I."/>
            <person name="Pangilinan J."/>
            <person name="Yan J."/>
            <person name="Xiong Y."/>
            <person name="Grigoriev I.V."/>
            <person name="Hibbett D.S."/>
            <person name="Nagy L.G."/>
        </authorList>
    </citation>
    <scope>NUCLEOTIDE SEQUENCE [LARGE SCALE GENOMIC DNA]</scope>
    <source>
        <strain evidence="2 3">SZMC22713</strain>
    </source>
</reference>
<feature type="region of interest" description="Disordered" evidence="1">
    <location>
        <begin position="1"/>
        <end position="65"/>
    </location>
</feature>